<organism evidence="1 2">
    <name type="scientific">Anaerobacillus alkaliphilus</name>
    <dbReference type="NCBI Taxonomy" id="1548597"/>
    <lineage>
        <taxon>Bacteria</taxon>
        <taxon>Bacillati</taxon>
        <taxon>Bacillota</taxon>
        <taxon>Bacilli</taxon>
        <taxon>Bacillales</taxon>
        <taxon>Bacillaceae</taxon>
        <taxon>Anaerobacillus</taxon>
    </lineage>
</organism>
<dbReference type="Gene3D" id="3.30.530.20">
    <property type="match status" value="1"/>
</dbReference>
<dbReference type="Proteomes" id="UP000290649">
    <property type="component" value="Unassembled WGS sequence"/>
</dbReference>
<comment type="caution">
    <text evidence="1">The sequence shown here is derived from an EMBL/GenBank/DDBJ whole genome shotgun (WGS) entry which is preliminary data.</text>
</comment>
<dbReference type="SUPFAM" id="SSF55961">
    <property type="entry name" value="Bet v1-like"/>
    <property type="match status" value="1"/>
</dbReference>
<proteinExistence type="predicted"/>
<dbReference type="OrthoDB" id="9793552at2"/>
<dbReference type="AlphaFoldDB" id="A0A4Q0VR91"/>
<keyword evidence="2" id="KW-1185">Reference proteome</keyword>
<evidence type="ECO:0000313" key="1">
    <source>
        <dbReference type="EMBL" id="RXI99557.1"/>
    </source>
</evidence>
<dbReference type="RefSeq" id="WP_129079068.1">
    <property type="nucleotide sequence ID" value="NZ_QOUX01000045.1"/>
</dbReference>
<dbReference type="InterPro" id="IPR023393">
    <property type="entry name" value="START-like_dom_sf"/>
</dbReference>
<evidence type="ECO:0000313" key="2">
    <source>
        <dbReference type="Proteomes" id="UP000290649"/>
    </source>
</evidence>
<evidence type="ECO:0008006" key="3">
    <source>
        <dbReference type="Google" id="ProtNLM"/>
    </source>
</evidence>
<reference evidence="1 2" key="1">
    <citation type="journal article" date="2019" name="Int. J. Syst. Evol. Microbiol.">
        <title>Anaerobacillus alkaliphilus sp. nov., a novel alkaliphilic and moderately halophilic bacterium.</title>
        <authorList>
            <person name="Borsodi A.K."/>
            <person name="Aszalos J.M."/>
            <person name="Bihari P."/>
            <person name="Nagy I."/>
            <person name="Schumann P."/>
            <person name="Sproer C."/>
            <person name="Kovacs A.L."/>
            <person name="Boka K."/>
            <person name="Dobosy P."/>
            <person name="Ovari M."/>
            <person name="Szili-Kovacs T."/>
            <person name="Toth E."/>
        </authorList>
    </citation>
    <scope>NUCLEOTIDE SEQUENCE [LARGE SCALE GENOMIC DNA]</scope>
    <source>
        <strain evidence="1 2">B16-10</strain>
    </source>
</reference>
<accession>A0A4Q0VR91</accession>
<sequence>MFKGNFSFRTYLSTKSEKTWEFFNDINNLVKITSYPKVNILKHEGTREGSKTELQLDFLLFKKNWELTYIEVKEGQYFIDRSSTLPFPFKRWEHRHSFQSFDEGTLMIDDVEFESYLPSSLAKIILYIMFKSRQNTIKKHLT</sequence>
<gene>
    <name evidence="1" type="ORF">DS745_15215</name>
</gene>
<dbReference type="EMBL" id="QOUX01000045">
    <property type="protein sequence ID" value="RXI99557.1"/>
    <property type="molecule type" value="Genomic_DNA"/>
</dbReference>
<name>A0A4Q0VR91_9BACI</name>
<protein>
    <recommendedName>
        <fullName evidence="3">Ligand-binding SRPBCC domain-containing protein</fullName>
    </recommendedName>
</protein>